<gene>
    <name evidence="1" type="ORF">C241_02959</name>
</gene>
<sequence>MKIPEGYYKSPMFPGMLFKRREAAPIQGDHAPVRTTAAHRAAVEKWRKTAPANDSEIFGKKPKTEAPRHRGLGAMSGLLAFRNRPVGAAEGEGVKMKGFSALATNWSLVPANDNVAPEDGFGNERAVEYEPSIELIMKSVAEIETRKKSEPSMLKPRGNREIHAIPTGGSVAYGIHVDDDGKRHNCIIRIGSLRFSDGTQREKGHILVLGEAVDADIRMPVGAMLGCNEKSARDKGAEIDETGSNAHYRWMVKGKSAKQPKKKDRSKKRFVMSKMEARAMLANAIKNTPVMPGVERGPDGFPYSPTALRQLFIAGRKGKNGETGSQAWEDIAVESENKRQFEIALESMLESDVRILADAVDAKSLTQLGEARGYKGRHAVDAGRSLLRAANDNFERALELARYAAEG</sequence>
<reference evidence="1 2" key="1">
    <citation type="journal article" date="2013" name="Genome Announc.">
        <title>Genome Sequence of Rhizobium lupini HPC(L) Isolated from Saline Desert Soil, Kutch (Gujarat).</title>
        <authorList>
            <person name="Agarwal L."/>
            <person name="Purohit H.J."/>
        </authorList>
    </citation>
    <scope>NUCLEOTIDE SEQUENCE [LARGE SCALE GENOMIC DNA]</scope>
    <source>
        <strain evidence="2">HPC(L)</strain>
    </source>
</reference>
<dbReference type="Proteomes" id="UP000017668">
    <property type="component" value="Unassembled WGS sequence"/>
</dbReference>
<dbReference type="RefSeq" id="WP_006697521.1">
    <property type="nucleotide sequence ID" value="NZ_AMQQ01000004.1"/>
</dbReference>
<protein>
    <submittedName>
        <fullName evidence="1">Uncharacterized protein</fullName>
    </submittedName>
</protein>
<keyword evidence="2" id="KW-1185">Reference proteome</keyword>
<name>A0ABN0HRC8_RHILU</name>
<evidence type="ECO:0000313" key="1">
    <source>
        <dbReference type="EMBL" id="EKJ97224.1"/>
    </source>
</evidence>
<accession>A0ABN0HRC8</accession>
<proteinExistence type="predicted"/>
<comment type="caution">
    <text evidence="1">The sequence shown here is derived from an EMBL/GenBank/DDBJ whole genome shotgun (WGS) entry which is preliminary data.</text>
</comment>
<dbReference type="EMBL" id="AMQQ01000004">
    <property type="protein sequence ID" value="EKJ97224.1"/>
    <property type="molecule type" value="Genomic_DNA"/>
</dbReference>
<organism evidence="1 2">
    <name type="scientific">Bradyrhizobium lupini HPC(L)</name>
    <dbReference type="NCBI Taxonomy" id="1229491"/>
    <lineage>
        <taxon>Bacteria</taxon>
        <taxon>Pseudomonadati</taxon>
        <taxon>Pseudomonadota</taxon>
        <taxon>Alphaproteobacteria</taxon>
        <taxon>Hyphomicrobiales</taxon>
        <taxon>Nitrobacteraceae</taxon>
        <taxon>Bradyrhizobium</taxon>
    </lineage>
</organism>
<evidence type="ECO:0000313" key="2">
    <source>
        <dbReference type="Proteomes" id="UP000017668"/>
    </source>
</evidence>